<evidence type="ECO:0000313" key="2">
    <source>
        <dbReference type="EMBL" id="OLP76145.1"/>
    </source>
</evidence>
<sequence length="409" mass="45334">MLSGTFENHNIFHAVDDAFESQVHDDRTAAKRPRIGESGRPIVSFVDAFMRPLLEATARLLYRLFDVAFPLAFVANGDVYDLLTRVRKFFQEGIDETLHRCNLAAIKTSTVFSPAFLLLNSSTPPCSLLICKNSSKSSASLKEDAEPVPPDKSGEGLRIAHGLTVVTGPVWHGRGSAGGNLASACICESSQMNSLAMLGTAVRWEQFDRDTAAQITADKLRVWCHAPGFQPQLRVTHAKYSWTVARYCYHRDCAVRARLGSIATTRVKPMLALAKCDISINARDVAKLSGRVDKKFNWHKSAGLERIYMDIGRLQHMRVGGYLTRLQLHLGVSDWTTSAIRLRPSDWDIATQLTEQALEEWSNRRLVEMEEEIRELTGEGAAETSEPAQAKAQEPAADTGDVDFKSVTL</sequence>
<comment type="caution">
    <text evidence="2">The sequence shown here is derived from an EMBL/GenBank/DDBJ whole genome shotgun (WGS) entry which is preliminary data.</text>
</comment>
<name>A0A1Q9BZP0_SYMMI</name>
<dbReference type="AlphaFoldDB" id="A0A1Q9BZP0"/>
<organism evidence="2 3">
    <name type="scientific">Symbiodinium microadriaticum</name>
    <name type="common">Dinoflagellate</name>
    <name type="synonym">Zooxanthella microadriatica</name>
    <dbReference type="NCBI Taxonomy" id="2951"/>
    <lineage>
        <taxon>Eukaryota</taxon>
        <taxon>Sar</taxon>
        <taxon>Alveolata</taxon>
        <taxon>Dinophyceae</taxon>
        <taxon>Suessiales</taxon>
        <taxon>Symbiodiniaceae</taxon>
        <taxon>Symbiodinium</taxon>
    </lineage>
</organism>
<dbReference type="EMBL" id="LSRX01002124">
    <property type="protein sequence ID" value="OLP76145.1"/>
    <property type="molecule type" value="Genomic_DNA"/>
</dbReference>
<dbReference type="Proteomes" id="UP000186817">
    <property type="component" value="Unassembled WGS sequence"/>
</dbReference>
<dbReference type="OrthoDB" id="10273634at2759"/>
<evidence type="ECO:0000313" key="3">
    <source>
        <dbReference type="Proteomes" id="UP000186817"/>
    </source>
</evidence>
<protein>
    <submittedName>
        <fullName evidence="2">Uncharacterized protein</fullName>
    </submittedName>
</protein>
<evidence type="ECO:0000256" key="1">
    <source>
        <dbReference type="SAM" id="MobiDB-lite"/>
    </source>
</evidence>
<reference evidence="2 3" key="1">
    <citation type="submission" date="2016-02" db="EMBL/GenBank/DDBJ databases">
        <title>Genome analysis of coral dinoflagellate symbionts highlights evolutionary adaptations to a symbiotic lifestyle.</title>
        <authorList>
            <person name="Aranda M."/>
            <person name="Li Y."/>
            <person name="Liew Y.J."/>
            <person name="Baumgarten S."/>
            <person name="Simakov O."/>
            <person name="Wilson M."/>
            <person name="Piel J."/>
            <person name="Ashoor H."/>
            <person name="Bougouffa S."/>
            <person name="Bajic V.B."/>
            <person name="Ryu T."/>
            <person name="Ravasi T."/>
            <person name="Bayer T."/>
            <person name="Micklem G."/>
            <person name="Kim H."/>
            <person name="Bhak J."/>
            <person name="Lajeunesse T.C."/>
            <person name="Voolstra C.R."/>
        </authorList>
    </citation>
    <scope>NUCLEOTIDE SEQUENCE [LARGE SCALE GENOMIC DNA]</scope>
    <source>
        <strain evidence="2 3">CCMP2467</strain>
    </source>
</reference>
<accession>A0A1Q9BZP0</accession>
<proteinExistence type="predicted"/>
<gene>
    <name evidence="2" type="ORF">AK812_SmicGene43959</name>
</gene>
<feature type="region of interest" description="Disordered" evidence="1">
    <location>
        <begin position="374"/>
        <end position="409"/>
    </location>
</feature>
<feature type="compositionally biased region" description="Low complexity" evidence="1">
    <location>
        <begin position="386"/>
        <end position="397"/>
    </location>
</feature>
<keyword evidence="3" id="KW-1185">Reference proteome</keyword>